<organism evidence="1 2">
    <name type="scientific">Aldrovandia affinis</name>
    <dbReference type="NCBI Taxonomy" id="143900"/>
    <lineage>
        <taxon>Eukaryota</taxon>
        <taxon>Metazoa</taxon>
        <taxon>Chordata</taxon>
        <taxon>Craniata</taxon>
        <taxon>Vertebrata</taxon>
        <taxon>Euteleostomi</taxon>
        <taxon>Actinopterygii</taxon>
        <taxon>Neopterygii</taxon>
        <taxon>Teleostei</taxon>
        <taxon>Notacanthiformes</taxon>
        <taxon>Halosauridae</taxon>
        <taxon>Aldrovandia</taxon>
    </lineage>
</organism>
<proteinExistence type="predicted"/>
<dbReference type="AlphaFoldDB" id="A0AAD7WSR0"/>
<evidence type="ECO:0000313" key="2">
    <source>
        <dbReference type="Proteomes" id="UP001221898"/>
    </source>
</evidence>
<dbReference type="EMBL" id="JAINUG010000036">
    <property type="protein sequence ID" value="KAJ8408056.1"/>
    <property type="molecule type" value="Genomic_DNA"/>
</dbReference>
<keyword evidence="2" id="KW-1185">Reference proteome</keyword>
<name>A0AAD7WSR0_9TELE</name>
<accession>A0AAD7WSR0</accession>
<dbReference type="Proteomes" id="UP001221898">
    <property type="component" value="Unassembled WGS sequence"/>
</dbReference>
<reference evidence="1" key="1">
    <citation type="journal article" date="2023" name="Science">
        <title>Genome structures resolve the early diversification of teleost fishes.</title>
        <authorList>
            <person name="Parey E."/>
            <person name="Louis A."/>
            <person name="Montfort J."/>
            <person name="Bouchez O."/>
            <person name="Roques C."/>
            <person name="Iampietro C."/>
            <person name="Lluch J."/>
            <person name="Castinel A."/>
            <person name="Donnadieu C."/>
            <person name="Desvignes T."/>
            <person name="Floi Bucao C."/>
            <person name="Jouanno E."/>
            <person name="Wen M."/>
            <person name="Mejri S."/>
            <person name="Dirks R."/>
            <person name="Jansen H."/>
            <person name="Henkel C."/>
            <person name="Chen W.J."/>
            <person name="Zahm M."/>
            <person name="Cabau C."/>
            <person name="Klopp C."/>
            <person name="Thompson A.W."/>
            <person name="Robinson-Rechavi M."/>
            <person name="Braasch I."/>
            <person name="Lecointre G."/>
            <person name="Bobe J."/>
            <person name="Postlethwait J.H."/>
            <person name="Berthelot C."/>
            <person name="Roest Crollius H."/>
            <person name="Guiguen Y."/>
        </authorList>
    </citation>
    <scope>NUCLEOTIDE SEQUENCE</scope>
    <source>
        <strain evidence="1">NC1722</strain>
    </source>
</reference>
<gene>
    <name evidence="1" type="ORF">AAFF_G00262840</name>
</gene>
<sequence length="100" mass="11516">MEMRLPYKWCVNLPLGFFKKIVLTKDCEQDACDFWRARWAWDCTRVPLVLQSSVRHALPLPSLAMRDWYSQDICTGCQGFLLDACDSDFSLCPAPGPKEL</sequence>
<protein>
    <submittedName>
        <fullName evidence="1">Uncharacterized protein</fullName>
    </submittedName>
</protein>
<comment type="caution">
    <text evidence="1">The sequence shown here is derived from an EMBL/GenBank/DDBJ whole genome shotgun (WGS) entry which is preliminary data.</text>
</comment>
<evidence type="ECO:0000313" key="1">
    <source>
        <dbReference type="EMBL" id="KAJ8408056.1"/>
    </source>
</evidence>